<gene>
    <name evidence="2" type="ORF">FRY47_28815</name>
</gene>
<accession>A0A5B9I106</accession>
<sequence length="339" mass="38691">MSDFLSLISFLGAIVLFIMGIMSLLKRTGNEKKWFGLTIGCLILWMVCAQYNDEDSTSKEKREQVVSAKDKETIETEKTAEIKKEETMYFKLENIAYEKDKDIVTVNANTNIPEGTKIGVSIRDETTKEIYGGNAPVKEGKLHVEIGDYEFVVNGTYTISVSVPVNDANNQEFFKKYGGYKNIQNKVNIEEGKIKESSFNANDYDIEFNNLGKLEIANAYTKEESDKKSREKQKQEAKQIRYAELKKNPDKFKMEFVKYQGEILQIMESGNSTMIRLAVTKESYGYNSNDIIYVTYDGTTQFVDKDIVTVYGRVMGSHTYESTANYKITLPHIEAKIIE</sequence>
<keyword evidence="1" id="KW-0472">Membrane</keyword>
<dbReference type="RefSeq" id="WP_001279317.1">
    <property type="nucleotide sequence ID" value="NZ_CP042875.1"/>
</dbReference>
<protein>
    <recommendedName>
        <fullName evidence="3">TcdA-E operon negative regulator</fullName>
    </recommendedName>
</protein>
<keyword evidence="1" id="KW-1133">Transmembrane helix</keyword>
<evidence type="ECO:0008006" key="3">
    <source>
        <dbReference type="Google" id="ProtNLM"/>
    </source>
</evidence>
<dbReference type="EMBL" id="CP042875">
    <property type="protein sequence ID" value="QEF20295.1"/>
    <property type="molecule type" value="Genomic_DNA"/>
</dbReference>
<geneLocation type="plasmid" evidence="2">
    <name>unnamed1</name>
</geneLocation>
<reference evidence="2" key="1">
    <citation type="submission" date="2019-08" db="EMBL/GenBank/DDBJ databases">
        <title>Antibiosis Participates in the Biocontrol of Bucillus cereus 0-9 Against Rice Sheath Blight.</title>
        <authorList>
            <person name="Wang G."/>
            <person name="Liu F."/>
        </authorList>
    </citation>
    <scope>NUCLEOTIDE SEQUENCE</scope>
    <source>
        <strain evidence="2">09</strain>
        <plasmid evidence="2">unnamed1</plasmid>
    </source>
</reference>
<keyword evidence="1" id="KW-0812">Transmembrane</keyword>
<organism evidence="2">
    <name type="scientific">Bacillus cereus</name>
    <dbReference type="NCBI Taxonomy" id="1396"/>
    <lineage>
        <taxon>Bacteria</taxon>
        <taxon>Bacillati</taxon>
        <taxon>Bacillota</taxon>
        <taxon>Bacilli</taxon>
        <taxon>Bacillales</taxon>
        <taxon>Bacillaceae</taxon>
        <taxon>Bacillus</taxon>
        <taxon>Bacillus cereus group</taxon>
    </lineage>
</organism>
<evidence type="ECO:0000256" key="1">
    <source>
        <dbReference type="SAM" id="Phobius"/>
    </source>
</evidence>
<evidence type="ECO:0000313" key="2">
    <source>
        <dbReference type="EMBL" id="QEF20295.1"/>
    </source>
</evidence>
<feature type="transmembrane region" description="Helical" evidence="1">
    <location>
        <begin position="6"/>
        <end position="25"/>
    </location>
</feature>
<dbReference type="AlphaFoldDB" id="A0A5B9I106"/>
<name>A0A5B9I106_BACCE</name>
<proteinExistence type="predicted"/>
<keyword evidence="2" id="KW-0614">Plasmid</keyword>